<gene>
    <name evidence="2" type="ORF">DI536_15435</name>
</gene>
<evidence type="ECO:0000313" key="2">
    <source>
        <dbReference type="EMBL" id="PZR12374.1"/>
    </source>
</evidence>
<dbReference type="PANTHER" id="PTHR40606:SF1">
    <property type="entry name" value="UPF0339 PROTEIN YEGP"/>
    <property type="match status" value="1"/>
</dbReference>
<feature type="domain" description="DUF1508" evidence="1">
    <location>
        <begin position="42"/>
        <end position="86"/>
    </location>
</feature>
<organism evidence="2 3">
    <name type="scientific">Archangium gephyra</name>
    <dbReference type="NCBI Taxonomy" id="48"/>
    <lineage>
        <taxon>Bacteria</taxon>
        <taxon>Pseudomonadati</taxon>
        <taxon>Myxococcota</taxon>
        <taxon>Myxococcia</taxon>
        <taxon>Myxococcales</taxon>
        <taxon>Cystobacterineae</taxon>
        <taxon>Archangiaceae</taxon>
        <taxon>Archangium</taxon>
    </lineage>
</organism>
<name>A0A2W5V918_9BACT</name>
<dbReference type="SUPFAM" id="SSF160113">
    <property type="entry name" value="YegP-like"/>
    <property type="match status" value="2"/>
</dbReference>
<dbReference type="Pfam" id="PF07411">
    <property type="entry name" value="DUF1508"/>
    <property type="match status" value="2"/>
</dbReference>
<dbReference type="Gene3D" id="3.30.160.160">
    <property type="entry name" value="YegP-like"/>
    <property type="match status" value="2"/>
</dbReference>
<dbReference type="InterPro" id="IPR036913">
    <property type="entry name" value="YegP-like_sf"/>
</dbReference>
<dbReference type="EMBL" id="QFQP01000012">
    <property type="protein sequence ID" value="PZR12374.1"/>
    <property type="molecule type" value="Genomic_DNA"/>
</dbReference>
<dbReference type="AlphaFoldDB" id="A0A2W5V918"/>
<feature type="domain" description="DUF1508" evidence="1">
    <location>
        <begin position="92"/>
        <end position="127"/>
    </location>
</feature>
<dbReference type="PANTHER" id="PTHR40606">
    <property type="match status" value="1"/>
</dbReference>
<dbReference type="InterPro" id="IPR051141">
    <property type="entry name" value="UPF0339_domain"/>
</dbReference>
<reference evidence="2 3" key="1">
    <citation type="submission" date="2017-08" db="EMBL/GenBank/DDBJ databases">
        <title>Infants hospitalized years apart are colonized by the same room-sourced microbial strains.</title>
        <authorList>
            <person name="Brooks B."/>
            <person name="Olm M.R."/>
            <person name="Firek B.A."/>
            <person name="Baker R."/>
            <person name="Thomas B.C."/>
            <person name="Morowitz M.J."/>
            <person name="Banfield J.F."/>
        </authorList>
    </citation>
    <scope>NUCLEOTIDE SEQUENCE [LARGE SCALE GENOMIC DNA]</scope>
    <source>
        <strain evidence="2">S2_003_000_R2_14</strain>
    </source>
</reference>
<accession>A0A2W5V918</accession>
<comment type="caution">
    <text evidence="2">The sequence shown here is derived from an EMBL/GenBank/DDBJ whole genome shotgun (WGS) entry which is preliminary data.</text>
</comment>
<evidence type="ECO:0000313" key="3">
    <source>
        <dbReference type="Proteomes" id="UP000249061"/>
    </source>
</evidence>
<proteinExistence type="predicted"/>
<dbReference type="Proteomes" id="UP000249061">
    <property type="component" value="Unassembled WGS sequence"/>
</dbReference>
<protein>
    <recommendedName>
        <fullName evidence="1">DUF1508 domain-containing protein</fullName>
    </recommendedName>
</protein>
<sequence>MYASKANAERGVATVQAVLKVVTATSPAAAGDTRFETFKGLDNRYYFHLKANNGQIVLQSQSYASKSGATSGINSVRSNGANVARFEVREARDGNFYFVLKATNGQIIGLSEMYESKANAERGVQTVFGLLADVK</sequence>
<evidence type="ECO:0000259" key="1">
    <source>
        <dbReference type="Pfam" id="PF07411"/>
    </source>
</evidence>
<dbReference type="InterPro" id="IPR010879">
    <property type="entry name" value="DUF1508"/>
</dbReference>